<dbReference type="AlphaFoldDB" id="A0AAE0MW63"/>
<dbReference type="GeneID" id="87858091"/>
<accession>A0AAE0MW63</accession>
<feature type="compositionally biased region" description="Basic and acidic residues" evidence="1">
    <location>
        <begin position="174"/>
        <end position="197"/>
    </location>
</feature>
<gene>
    <name evidence="2" type="ORF">B0H65DRAFT_14119</name>
</gene>
<name>A0AAE0MW63_9PEZI</name>
<evidence type="ECO:0000313" key="3">
    <source>
        <dbReference type="Proteomes" id="UP001278500"/>
    </source>
</evidence>
<reference evidence="2" key="1">
    <citation type="journal article" date="2023" name="Mol. Phylogenet. Evol.">
        <title>Genome-scale phylogeny and comparative genomics of the fungal order Sordariales.</title>
        <authorList>
            <person name="Hensen N."/>
            <person name="Bonometti L."/>
            <person name="Westerberg I."/>
            <person name="Brannstrom I.O."/>
            <person name="Guillou S."/>
            <person name="Cros-Aarteil S."/>
            <person name="Calhoun S."/>
            <person name="Haridas S."/>
            <person name="Kuo A."/>
            <person name="Mondo S."/>
            <person name="Pangilinan J."/>
            <person name="Riley R."/>
            <person name="LaButti K."/>
            <person name="Andreopoulos B."/>
            <person name="Lipzen A."/>
            <person name="Chen C."/>
            <person name="Yan M."/>
            <person name="Daum C."/>
            <person name="Ng V."/>
            <person name="Clum A."/>
            <person name="Steindorff A."/>
            <person name="Ohm R.A."/>
            <person name="Martin F."/>
            <person name="Silar P."/>
            <person name="Natvig D.O."/>
            <person name="Lalanne C."/>
            <person name="Gautier V."/>
            <person name="Ament-Velasquez S.L."/>
            <person name="Kruys A."/>
            <person name="Hutchinson M.I."/>
            <person name="Powell A.J."/>
            <person name="Barry K."/>
            <person name="Miller A.N."/>
            <person name="Grigoriev I.V."/>
            <person name="Debuchy R."/>
            <person name="Gladieux P."/>
            <person name="Hiltunen Thoren M."/>
            <person name="Johannesson H."/>
        </authorList>
    </citation>
    <scope>NUCLEOTIDE SEQUENCE</scope>
    <source>
        <strain evidence="2">CBS 560.94</strain>
    </source>
</reference>
<dbReference type="RefSeq" id="XP_062685849.1">
    <property type="nucleotide sequence ID" value="XM_062820937.1"/>
</dbReference>
<proteinExistence type="predicted"/>
<protein>
    <submittedName>
        <fullName evidence="2">Uncharacterized protein</fullName>
    </submittedName>
</protein>
<evidence type="ECO:0000313" key="2">
    <source>
        <dbReference type="EMBL" id="KAK3354471.1"/>
    </source>
</evidence>
<comment type="caution">
    <text evidence="2">The sequence shown here is derived from an EMBL/GenBank/DDBJ whole genome shotgun (WGS) entry which is preliminary data.</text>
</comment>
<organism evidence="2 3">
    <name type="scientific">Neurospora tetraspora</name>
    <dbReference type="NCBI Taxonomy" id="94610"/>
    <lineage>
        <taxon>Eukaryota</taxon>
        <taxon>Fungi</taxon>
        <taxon>Dikarya</taxon>
        <taxon>Ascomycota</taxon>
        <taxon>Pezizomycotina</taxon>
        <taxon>Sordariomycetes</taxon>
        <taxon>Sordariomycetidae</taxon>
        <taxon>Sordariales</taxon>
        <taxon>Sordariaceae</taxon>
        <taxon>Neurospora</taxon>
    </lineage>
</organism>
<keyword evidence="3" id="KW-1185">Reference proteome</keyword>
<feature type="region of interest" description="Disordered" evidence="1">
    <location>
        <begin position="174"/>
        <end position="200"/>
    </location>
</feature>
<evidence type="ECO:0000256" key="1">
    <source>
        <dbReference type="SAM" id="MobiDB-lite"/>
    </source>
</evidence>
<sequence>MVTEPSIEPCQLSHLGLEASKLINRRKTQPRGFITSATRVSCTRSSLFSGTGLTGLRRCMRAPDRLRVTARPICIMGITFQIPLYFISRIAQKFNTDFGMQASNCQLGIYLAFWGCGSHITYKMQPFANSACLVPSEDFRSSLEPRHKGLEGQHTTVHPNLDIKKSTWSLFHKERGKETNQKGKSSEVSPPEKDRSRTKLRKLPYSTRTYHIGTYLTYRLFNTELCFCQLKALTMSCLWKRDEVGNDLEQGYANGLKVTYIRILMRLDASSDW</sequence>
<dbReference type="Proteomes" id="UP001278500">
    <property type="component" value="Unassembled WGS sequence"/>
</dbReference>
<reference evidence="2" key="2">
    <citation type="submission" date="2023-06" db="EMBL/GenBank/DDBJ databases">
        <authorList>
            <consortium name="Lawrence Berkeley National Laboratory"/>
            <person name="Haridas S."/>
            <person name="Hensen N."/>
            <person name="Bonometti L."/>
            <person name="Westerberg I."/>
            <person name="Brannstrom I.O."/>
            <person name="Guillou S."/>
            <person name="Cros-Aarteil S."/>
            <person name="Calhoun S."/>
            <person name="Kuo A."/>
            <person name="Mondo S."/>
            <person name="Pangilinan J."/>
            <person name="Riley R."/>
            <person name="Labutti K."/>
            <person name="Andreopoulos B."/>
            <person name="Lipzen A."/>
            <person name="Chen C."/>
            <person name="Yanf M."/>
            <person name="Daum C."/>
            <person name="Ng V."/>
            <person name="Clum A."/>
            <person name="Steindorff A."/>
            <person name="Ohm R."/>
            <person name="Martin F."/>
            <person name="Silar P."/>
            <person name="Natvig D."/>
            <person name="Lalanne C."/>
            <person name="Gautier V."/>
            <person name="Ament-Velasquez S.L."/>
            <person name="Kruys A."/>
            <person name="Hutchinson M.I."/>
            <person name="Powell A.J."/>
            <person name="Barry K."/>
            <person name="Miller A.N."/>
            <person name="Grigoriev I.V."/>
            <person name="Debuchy R."/>
            <person name="Gladieux P."/>
            <person name="Thoren M.H."/>
            <person name="Johannesson H."/>
        </authorList>
    </citation>
    <scope>NUCLEOTIDE SEQUENCE</scope>
    <source>
        <strain evidence="2">CBS 560.94</strain>
    </source>
</reference>
<dbReference type="EMBL" id="JAUEPP010000001">
    <property type="protein sequence ID" value="KAK3354471.1"/>
    <property type="molecule type" value="Genomic_DNA"/>
</dbReference>